<dbReference type="RefSeq" id="XP_002183278.1">
    <property type="nucleotide sequence ID" value="XM_002183242.1"/>
</dbReference>
<keyword evidence="6 7" id="KW-0143">Chaperone</keyword>
<dbReference type="FunFam" id="3.50.7.10:FF:000004">
    <property type="entry name" value="T-complex protein 1 subunit zeta"/>
    <property type="match status" value="1"/>
</dbReference>
<evidence type="ECO:0000313" key="8">
    <source>
        <dbReference type="EMBL" id="EEC44978.1"/>
    </source>
</evidence>
<keyword evidence="4 7" id="KW-0547">Nucleotide-binding</keyword>
<proteinExistence type="inferred from homology"/>
<evidence type="ECO:0000256" key="7">
    <source>
        <dbReference type="RuleBase" id="RU004187"/>
    </source>
</evidence>
<sequence length="546" mass="59362">MSNSTLHEISPNAEIVSRQQALQVNVAAAVGLSNVLKSNLGPTGTLKLLVGGTIEQLKLTKDGLTLLKEMQIQHPTAALIARTATAQDDVTGDGTTSVVLLTGELLRQAELLVREGLHPRVLTDGLDTARDACLEVLKAFAVAHPDLIHNRDLLQQIARTSLATKLDGPLVDQMSSAVVSAIQTIYEPDTPLDLHRVEILTLARHRAVDSKFVAGLVLDHGARHPDMPTQLLNVKVMTCNISLEYEQTETQAGFVYSTAEEREKLVESERVWLDERCRRIVEFKRQACADGETFCIINQKGVDPLSLDMFAKEGILCLRRAKRRNMERLTLATGGSIILSLEDLETSMLGYAGSVKQVTYGEDKYTFVEDCPNSQSGTLLLQGPNKLTTEQIKDAAKDGLRAVKNAVEDGALVPGGGAFEIAASEHLLHKVVPTLKGKTKLGVQAYAQALLVIPKTLAANSGFDVQDVLLKLQDERNSTNMAIGLDVKTGEPMLSAEQGVWDNVRVKRQGLHLATVLANQLLLVDEVMRAGKQMGRNAQPNPEMMG</sequence>
<accession>B7G853</accession>
<dbReference type="SUPFAM" id="SSF52029">
    <property type="entry name" value="GroEL apical domain-like"/>
    <property type="match status" value="1"/>
</dbReference>
<dbReference type="PANTHER" id="PTHR11353">
    <property type="entry name" value="CHAPERONIN"/>
    <property type="match status" value="1"/>
</dbReference>
<dbReference type="GO" id="GO:0005737">
    <property type="term" value="C:cytoplasm"/>
    <property type="evidence" value="ECO:0007669"/>
    <property type="project" value="UniProtKB-SubCell"/>
</dbReference>
<dbReference type="FunFam" id="1.10.560.10:FF:000038">
    <property type="entry name" value="Chaperonin containing TCP1 subunit 6B"/>
    <property type="match status" value="1"/>
</dbReference>
<keyword evidence="5 7" id="KW-0067">ATP-binding</keyword>
<dbReference type="AlphaFoldDB" id="B7G853"/>
<dbReference type="SUPFAM" id="SSF48592">
    <property type="entry name" value="GroEL equatorial domain-like"/>
    <property type="match status" value="1"/>
</dbReference>
<dbReference type="SUPFAM" id="SSF54849">
    <property type="entry name" value="GroEL-intermediate domain like"/>
    <property type="match status" value="1"/>
</dbReference>
<evidence type="ECO:0000256" key="2">
    <source>
        <dbReference type="ARBA" id="ARBA00008020"/>
    </source>
</evidence>
<dbReference type="GO" id="GO:0051082">
    <property type="term" value="F:unfolded protein binding"/>
    <property type="evidence" value="ECO:0007669"/>
    <property type="project" value="InterPro"/>
</dbReference>
<dbReference type="KEGG" id="pti:PHATRDRAFT_22666"/>
<dbReference type="GeneID" id="7194993"/>
<dbReference type="Proteomes" id="UP000000759">
    <property type="component" value="Chromosome 19"/>
</dbReference>
<evidence type="ECO:0000256" key="4">
    <source>
        <dbReference type="ARBA" id="ARBA00022741"/>
    </source>
</evidence>
<dbReference type="GO" id="GO:0005524">
    <property type="term" value="F:ATP binding"/>
    <property type="evidence" value="ECO:0007669"/>
    <property type="project" value="UniProtKB-KW"/>
</dbReference>
<dbReference type="GO" id="GO:0016887">
    <property type="term" value="F:ATP hydrolysis activity"/>
    <property type="evidence" value="ECO:0007669"/>
    <property type="project" value="InterPro"/>
</dbReference>
<dbReference type="GO" id="GO:0140662">
    <property type="term" value="F:ATP-dependent protein folding chaperone"/>
    <property type="evidence" value="ECO:0007669"/>
    <property type="project" value="InterPro"/>
</dbReference>
<dbReference type="InterPro" id="IPR017998">
    <property type="entry name" value="Chaperone_TCP-1"/>
</dbReference>
<keyword evidence="9" id="KW-1185">Reference proteome</keyword>
<evidence type="ECO:0000313" key="9">
    <source>
        <dbReference type="Proteomes" id="UP000000759"/>
    </source>
</evidence>
<dbReference type="InterPro" id="IPR002194">
    <property type="entry name" value="Chaperonin_TCP-1_CS"/>
</dbReference>
<dbReference type="InterPro" id="IPR012722">
    <property type="entry name" value="Chap_CCT_zeta"/>
</dbReference>
<dbReference type="PROSITE" id="PS00995">
    <property type="entry name" value="TCP1_3"/>
    <property type="match status" value="1"/>
</dbReference>
<evidence type="ECO:0000256" key="6">
    <source>
        <dbReference type="ARBA" id="ARBA00023186"/>
    </source>
</evidence>
<evidence type="ECO:0000256" key="3">
    <source>
        <dbReference type="ARBA" id="ARBA00022490"/>
    </source>
</evidence>
<protein>
    <submittedName>
        <fullName evidence="8">Uncharacterized protein</fullName>
    </submittedName>
</protein>
<dbReference type="OrthoDB" id="10052040at2759"/>
<dbReference type="FunCoup" id="B7G853">
    <property type="interactions" value="543"/>
</dbReference>
<dbReference type="STRING" id="556484.B7G853"/>
<dbReference type="InterPro" id="IPR027410">
    <property type="entry name" value="TCP-1-like_intermed_sf"/>
</dbReference>
<name>B7G853_PHATC</name>
<dbReference type="HOGENOM" id="CLU_008891_3_1_1"/>
<evidence type="ECO:0000256" key="5">
    <source>
        <dbReference type="ARBA" id="ARBA00022840"/>
    </source>
</evidence>
<gene>
    <name evidence="8" type="ORF">PHATRDRAFT_22666</name>
</gene>
<organism evidence="8 9">
    <name type="scientific">Phaeodactylum tricornutum (strain CCAP 1055/1)</name>
    <dbReference type="NCBI Taxonomy" id="556484"/>
    <lineage>
        <taxon>Eukaryota</taxon>
        <taxon>Sar</taxon>
        <taxon>Stramenopiles</taxon>
        <taxon>Ochrophyta</taxon>
        <taxon>Bacillariophyta</taxon>
        <taxon>Bacillariophyceae</taxon>
        <taxon>Bacillariophycidae</taxon>
        <taxon>Naviculales</taxon>
        <taxon>Phaeodactylaceae</taxon>
        <taxon>Phaeodactylum</taxon>
    </lineage>
</organism>
<dbReference type="PROSITE" id="PS00750">
    <property type="entry name" value="TCP1_1"/>
    <property type="match status" value="1"/>
</dbReference>
<dbReference type="FunFam" id="1.10.560.10:FF:000058">
    <property type="entry name" value="T-complex protein 1 subunit zeta"/>
    <property type="match status" value="1"/>
</dbReference>
<keyword evidence="3" id="KW-0963">Cytoplasm</keyword>
<dbReference type="InterPro" id="IPR027413">
    <property type="entry name" value="GROEL-like_equatorial_sf"/>
</dbReference>
<evidence type="ECO:0000256" key="1">
    <source>
        <dbReference type="ARBA" id="ARBA00004496"/>
    </source>
</evidence>
<dbReference type="EMBL" id="CM000621">
    <property type="protein sequence ID" value="EEC44978.1"/>
    <property type="molecule type" value="Genomic_DNA"/>
</dbReference>
<reference evidence="9" key="2">
    <citation type="submission" date="2008-08" db="EMBL/GenBank/DDBJ databases">
        <authorList>
            <consortium name="Diatom Consortium"/>
            <person name="Grigoriev I."/>
            <person name="Grimwood J."/>
            <person name="Kuo A."/>
            <person name="Otillar R.P."/>
            <person name="Salamov A."/>
            <person name="Detter J.C."/>
            <person name="Lindquist E."/>
            <person name="Shapiro H."/>
            <person name="Lucas S."/>
            <person name="Glavina del Rio T."/>
            <person name="Pitluck S."/>
            <person name="Rokhsar D."/>
            <person name="Bowler C."/>
        </authorList>
    </citation>
    <scope>GENOME REANNOTATION</scope>
    <source>
        <strain evidence="9">CCAP 1055/1</strain>
    </source>
</reference>
<dbReference type="Gene3D" id="3.50.7.10">
    <property type="entry name" value="GroEL"/>
    <property type="match status" value="1"/>
</dbReference>
<dbReference type="eggNOG" id="KOG0359">
    <property type="taxonomic scope" value="Eukaryota"/>
</dbReference>
<comment type="subcellular location">
    <subcellularLocation>
        <location evidence="1">Cytoplasm</location>
    </subcellularLocation>
</comment>
<dbReference type="CDD" id="cd03342">
    <property type="entry name" value="TCP1_zeta"/>
    <property type="match status" value="1"/>
</dbReference>
<dbReference type="NCBIfam" id="TIGR02347">
    <property type="entry name" value="chap_CCT_zeta"/>
    <property type="match status" value="1"/>
</dbReference>
<dbReference type="Gene3D" id="3.30.260.10">
    <property type="entry name" value="TCP-1-like chaperonin intermediate domain"/>
    <property type="match status" value="1"/>
</dbReference>
<comment type="similarity">
    <text evidence="2 7">Belongs to the TCP-1 chaperonin family.</text>
</comment>
<dbReference type="Gene3D" id="1.10.560.10">
    <property type="entry name" value="GroEL-like equatorial domain"/>
    <property type="match status" value="1"/>
</dbReference>
<dbReference type="Pfam" id="PF00118">
    <property type="entry name" value="Cpn60_TCP1"/>
    <property type="match status" value="1"/>
</dbReference>
<dbReference type="InParanoid" id="B7G853"/>
<dbReference type="InterPro" id="IPR027409">
    <property type="entry name" value="GroEL-like_apical_dom_sf"/>
</dbReference>
<dbReference type="InterPro" id="IPR002423">
    <property type="entry name" value="Cpn60/GroEL/TCP-1"/>
</dbReference>
<reference evidence="8 9" key="1">
    <citation type="journal article" date="2008" name="Nature">
        <title>The Phaeodactylum genome reveals the evolutionary history of diatom genomes.</title>
        <authorList>
            <person name="Bowler C."/>
            <person name="Allen A.E."/>
            <person name="Badger J.H."/>
            <person name="Grimwood J."/>
            <person name="Jabbari K."/>
            <person name="Kuo A."/>
            <person name="Maheswari U."/>
            <person name="Martens C."/>
            <person name="Maumus F."/>
            <person name="Otillar R.P."/>
            <person name="Rayko E."/>
            <person name="Salamov A."/>
            <person name="Vandepoele K."/>
            <person name="Beszteri B."/>
            <person name="Gruber A."/>
            <person name="Heijde M."/>
            <person name="Katinka M."/>
            <person name="Mock T."/>
            <person name="Valentin K."/>
            <person name="Verret F."/>
            <person name="Berges J.A."/>
            <person name="Brownlee C."/>
            <person name="Cadoret J.P."/>
            <person name="Chiovitti A."/>
            <person name="Choi C.J."/>
            <person name="Coesel S."/>
            <person name="De Martino A."/>
            <person name="Detter J.C."/>
            <person name="Durkin C."/>
            <person name="Falciatore A."/>
            <person name="Fournet J."/>
            <person name="Haruta M."/>
            <person name="Huysman M.J."/>
            <person name="Jenkins B.D."/>
            <person name="Jiroutova K."/>
            <person name="Jorgensen R.E."/>
            <person name="Joubert Y."/>
            <person name="Kaplan A."/>
            <person name="Kroger N."/>
            <person name="Kroth P.G."/>
            <person name="La Roche J."/>
            <person name="Lindquist E."/>
            <person name="Lommer M."/>
            <person name="Martin-Jezequel V."/>
            <person name="Lopez P.J."/>
            <person name="Lucas S."/>
            <person name="Mangogna M."/>
            <person name="McGinnis K."/>
            <person name="Medlin L.K."/>
            <person name="Montsant A."/>
            <person name="Oudot-Le Secq M.P."/>
            <person name="Napoli C."/>
            <person name="Obornik M."/>
            <person name="Parker M.S."/>
            <person name="Petit J.L."/>
            <person name="Porcel B.M."/>
            <person name="Poulsen N."/>
            <person name="Robison M."/>
            <person name="Rychlewski L."/>
            <person name="Rynearson T.A."/>
            <person name="Schmutz J."/>
            <person name="Shapiro H."/>
            <person name="Siaut M."/>
            <person name="Stanley M."/>
            <person name="Sussman M.R."/>
            <person name="Taylor A.R."/>
            <person name="Vardi A."/>
            <person name="von Dassow P."/>
            <person name="Vyverman W."/>
            <person name="Willis A."/>
            <person name="Wyrwicz L.S."/>
            <person name="Rokhsar D.S."/>
            <person name="Weissenbach J."/>
            <person name="Armbrust E.V."/>
            <person name="Green B.R."/>
            <person name="Van de Peer Y."/>
            <person name="Grigoriev I.V."/>
        </authorList>
    </citation>
    <scope>NUCLEOTIDE SEQUENCE [LARGE SCALE GENOMIC DNA]</scope>
    <source>
        <strain evidence="8 9">CCAP 1055/1</strain>
    </source>
</reference>
<dbReference type="PRINTS" id="PR00304">
    <property type="entry name" value="TCOMPLEXTCP1"/>
</dbReference>
<dbReference type="PaxDb" id="2850-Phatr22666"/>